<dbReference type="InterPro" id="IPR036188">
    <property type="entry name" value="FAD/NAD-bd_sf"/>
</dbReference>
<dbReference type="InterPro" id="IPR002937">
    <property type="entry name" value="Amino_oxidase"/>
</dbReference>
<keyword evidence="3" id="KW-1185">Reference proteome</keyword>
<evidence type="ECO:0000313" key="2">
    <source>
        <dbReference type="EMBL" id="QDU56085.1"/>
    </source>
</evidence>
<proteinExistence type="predicted"/>
<name>A0A518AMY0_9BACT</name>
<dbReference type="InterPro" id="IPR050464">
    <property type="entry name" value="Zeta_carotene_desat/Oxidored"/>
</dbReference>
<dbReference type="GO" id="GO:0016491">
    <property type="term" value="F:oxidoreductase activity"/>
    <property type="evidence" value="ECO:0007669"/>
    <property type="project" value="InterPro"/>
</dbReference>
<dbReference type="Gene3D" id="3.90.660.20">
    <property type="entry name" value="Protoporphyrinogen oxidase, mitochondrial, domain 2"/>
    <property type="match status" value="1"/>
</dbReference>
<protein>
    <recommendedName>
        <fullName evidence="1">Amine oxidase domain-containing protein</fullName>
    </recommendedName>
</protein>
<organism evidence="2 3">
    <name type="scientific">Aeoliella mucimassa</name>
    <dbReference type="NCBI Taxonomy" id="2527972"/>
    <lineage>
        <taxon>Bacteria</taxon>
        <taxon>Pseudomonadati</taxon>
        <taxon>Planctomycetota</taxon>
        <taxon>Planctomycetia</taxon>
        <taxon>Pirellulales</taxon>
        <taxon>Lacipirellulaceae</taxon>
        <taxon>Aeoliella</taxon>
    </lineage>
</organism>
<dbReference type="AlphaFoldDB" id="A0A518AMY0"/>
<dbReference type="KEGG" id="amuc:Pan181_22880"/>
<dbReference type="OrthoDB" id="9803192at2"/>
<dbReference type="PANTHER" id="PTHR42923">
    <property type="entry name" value="PROTOPORPHYRINOGEN OXIDASE"/>
    <property type="match status" value="1"/>
</dbReference>
<dbReference type="Gene3D" id="1.10.3110.10">
    <property type="entry name" value="protoporphyrinogen ix oxidase, domain 3"/>
    <property type="match status" value="1"/>
</dbReference>
<evidence type="ECO:0000313" key="3">
    <source>
        <dbReference type="Proteomes" id="UP000315750"/>
    </source>
</evidence>
<dbReference type="NCBIfam" id="NF005560">
    <property type="entry name" value="PRK07233.1"/>
    <property type="match status" value="1"/>
</dbReference>
<sequence>MSQLQQIDMDTNNPPQRWAVVGGGMMGMTVAHRLAQAGQQVTLLEAAPELGGLTSAWNLGSVVWDRYYHVTLLSDSNLRGLLEEIGLEKELKWVETKTGFYANGRLYSMSNALEFLNFPPLRLLEKFRLGGTIFAASKMQNWKRLESIPVDEWLERWSGKGTFQKIWLPLLKAKLGDAYQKTSAAFIWAHINRMYKARRTGHKKEMFGYVPGGYARILDRLAEVLRDEGVEIVCDAAVQVAERTSTGEVDVQLKDGSRRAYDRVVFTIPSPHIAAACPQLSVDERRKLQSIEYLGIVCASMLLKKPISEYYVTNITDTWVPLTAVIEMSTIVDPAELGGHSLVYLPKYLAPGDETFHLSDDAIKERFLSTLEKMYSHFSREDVVAMQVARTRNVMAIPTLNYSERLPGMVTSVPGIFTVNSSHILKGNLNVNETIEVAEDAVRDVLLPALNEVSRETASAEPRPALPC</sequence>
<dbReference type="EMBL" id="CP036278">
    <property type="protein sequence ID" value="QDU56085.1"/>
    <property type="molecule type" value="Genomic_DNA"/>
</dbReference>
<dbReference type="Proteomes" id="UP000315750">
    <property type="component" value="Chromosome"/>
</dbReference>
<dbReference type="PANTHER" id="PTHR42923:SF46">
    <property type="entry name" value="AMINE OXIDASE"/>
    <property type="match status" value="1"/>
</dbReference>
<dbReference type="SUPFAM" id="SSF51905">
    <property type="entry name" value="FAD/NAD(P)-binding domain"/>
    <property type="match status" value="1"/>
</dbReference>
<gene>
    <name evidence="2" type="ORF">Pan181_22880</name>
</gene>
<dbReference type="RefSeq" id="WP_145246843.1">
    <property type="nucleotide sequence ID" value="NZ_CP036278.1"/>
</dbReference>
<reference evidence="2 3" key="1">
    <citation type="submission" date="2019-02" db="EMBL/GenBank/DDBJ databases">
        <title>Deep-cultivation of Planctomycetes and their phenomic and genomic characterization uncovers novel biology.</title>
        <authorList>
            <person name="Wiegand S."/>
            <person name="Jogler M."/>
            <person name="Boedeker C."/>
            <person name="Pinto D."/>
            <person name="Vollmers J."/>
            <person name="Rivas-Marin E."/>
            <person name="Kohn T."/>
            <person name="Peeters S.H."/>
            <person name="Heuer A."/>
            <person name="Rast P."/>
            <person name="Oberbeckmann S."/>
            <person name="Bunk B."/>
            <person name="Jeske O."/>
            <person name="Meyerdierks A."/>
            <person name="Storesund J.E."/>
            <person name="Kallscheuer N."/>
            <person name="Luecker S."/>
            <person name="Lage O.M."/>
            <person name="Pohl T."/>
            <person name="Merkel B.J."/>
            <person name="Hornburger P."/>
            <person name="Mueller R.-W."/>
            <person name="Bruemmer F."/>
            <person name="Labrenz M."/>
            <person name="Spormann A.M."/>
            <person name="Op den Camp H."/>
            <person name="Overmann J."/>
            <person name="Amann R."/>
            <person name="Jetten M.S.M."/>
            <person name="Mascher T."/>
            <person name="Medema M.H."/>
            <person name="Devos D.P."/>
            <person name="Kaster A.-K."/>
            <person name="Ovreas L."/>
            <person name="Rohde M."/>
            <person name="Galperin M.Y."/>
            <person name="Jogler C."/>
        </authorList>
    </citation>
    <scope>NUCLEOTIDE SEQUENCE [LARGE SCALE GENOMIC DNA]</scope>
    <source>
        <strain evidence="2 3">Pan181</strain>
    </source>
</reference>
<feature type="domain" description="Amine oxidase" evidence="1">
    <location>
        <begin position="27"/>
        <end position="420"/>
    </location>
</feature>
<accession>A0A518AMY0</accession>
<evidence type="ECO:0000259" key="1">
    <source>
        <dbReference type="Pfam" id="PF01593"/>
    </source>
</evidence>
<dbReference type="Pfam" id="PF01593">
    <property type="entry name" value="Amino_oxidase"/>
    <property type="match status" value="1"/>
</dbReference>
<dbReference type="Gene3D" id="3.50.50.60">
    <property type="entry name" value="FAD/NAD(P)-binding domain"/>
    <property type="match status" value="1"/>
</dbReference>